<name>A0A8J6JQZ7_9FIRM</name>
<dbReference type="Gene3D" id="3.40.1010.10">
    <property type="entry name" value="Cobalt-precorrin-4 Transmethylase, Domain 1"/>
    <property type="match status" value="1"/>
</dbReference>
<dbReference type="PROSITE" id="PS00840">
    <property type="entry name" value="SUMT_2"/>
    <property type="match status" value="1"/>
</dbReference>
<dbReference type="InterPro" id="IPR050161">
    <property type="entry name" value="Siro_Cobalamin_biosynth"/>
</dbReference>
<keyword evidence="3 6" id="KW-0808">Transferase</keyword>
<dbReference type="EMBL" id="JACOPQ010000019">
    <property type="protein sequence ID" value="MBC5738660.1"/>
    <property type="molecule type" value="Genomic_DNA"/>
</dbReference>
<gene>
    <name evidence="9" type="primary">cobA</name>
    <name evidence="9" type="ORF">H8S62_16740</name>
</gene>
<dbReference type="InterPro" id="IPR036108">
    <property type="entry name" value="4pyrrol_syn_uPrphyn_synt_sf"/>
</dbReference>
<evidence type="ECO:0000256" key="4">
    <source>
        <dbReference type="ARBA" id="ARBA00022691"/>
    </source>
</evidence>
<evidence type="ECO:0000313" key="9">
    <source>
        <dbReference type="EMBL" id="MBC5738660.1"/>
    </source>
</evidence>
<comment type="caution">
    <text evidence="9">The sequence shown here is derived from an EMBL/GenBank/DDBJ whole genome shotgun (WGS) entry which is preliminary data.</text>
</comment>
<dbReference type="InterPro" id="IPR014776">
    <property type="entry name" value="4pyrrole_Mease_sub2"/>
</dbReference>
<feature type="domain" description="Tetrapyrrole methylase" evidence="7">
    <location>
        <begin position="5"/>
        <end position="215"/>
    </location>
</feature>
<evidence type="ECO:0000256" key="6">
    <source>
        <dbReference type="RuleBase" id="RU003960"/>
    </source>
</evidence>
<dbReference type="NCBIfam" id="TIGR01469">
    <property type="entry name" value="cobA_cysG_Cterm"/>
    <property type="match status" value="1"/>
</dbReference>
<dbReference type="SUPFAM" id="SSF69618">
    <property type="entry name" value="HemD-like"/>
    <property type="match status" value="1"/>
</dbReference>
<dbReference type="CDD" id="cd06578">
    <property type="entry name" value="HemD"/>
    <property type="match status" value="1"/>
</dbReference>
<dbReference type="InterPro" id="IPR014777">
    <property type="entry name" value="4pyrrole_Mease_sub1"/>
</dbReference>
<dbReference type="Gene3D" id="3.40.50.10090">
    <property type="match status" value="2"/>
</dbReference>
<dbReference type="NCBIfam" id="NF004790">
    <property type="entry name" value="PRK06136.1"/>
    <property type="match status" value="1"/>
</dbReference>
<dbReference type="Proteomes" id="UP000607645">
    <property type="component" value="Unassembled WGS sequence"/>
</dbReference>
<dbReference type="PROSITE" id="PS00839">
    <property type="entry name" value="SUMT_1"/>
    <property type="match status" value="1"/>
</dbReference>
<evidence type="ECO:0000256" key="1">
    <source>
        <dbReference type="ARBA" id="ARBA00012162"/>
    </source>
</evidence>
<reference evidence="9" key="1">
    <citation type="submission" date="2020-08" db="EMBL/GenBank/DDBJ databases">
        <title>Genome public.</title>
        <authorList>
            <person name="Liu C."/>
            <person name="Sun Q."/>
        </authorList>
    </citation>
    <scope>NUCLEOTIDE SEQUENCE</scope>
    <source>
        <strain evidence="9">NSJ-52</strain>
    </source>
</reference>
<keyword evidence="4" id="KW-0949">S-adenosyl-L-methionine</keyword>
<dbReference type="Pfam" id="PF00590">
    <property type="entry name" value="TP_methylase"/>
    <property type="match status" value="1"/>
</dbReference>
<keyword evidence="5" id="KW-0627">Porphyrin biosynthesis</keyword>
<comment type="similarity">
    <text evidence="6">Belongs to the precorrin methyltransferase family.</text>
</comment>
<sequence>MVGSVILVGAGPGDPGLLTLKGRRALEEAQVVVYDALVGAPILALMPEGAEKIDVGKRAARHTVPQEGINQILLDKALEGKRVVRLKGGDPFLFGRGGEELELLEERGVPFEVVPGVTSAIAVPAYGGIPVTHRDFTSSLHIITGHARDGKPLDIDFEALVRTGGTLVFLMGVTSLSAICAGLVAAGMDPDTPASIVEQGTTPMQRRVDATAATLAEKAAAERVGAPAISVFGSVCALGERFDWFDRLPLKGRRVVVTRPRERAGTLAGRLRDLGADVVEYPCIETVPIVPCPDMARAMERIGAYEWLALTSPAGVSALMDELDRQGKDARALGSVKLAAIGGGTAGELKAHGLRADYVPEVYDAEHLGAGLAERARGRVLILRAELGSPALTAALDGGKIPYDDVHTYRTVYENPRSGELRELLERGEDLLVTFTSASTVKGFVASVGEDFDFSGVTGACIGVQTAGEAGKHGIRTVVAERADMDALVETVMGLGAPPRPAGI</sequence>
<evidence type="ECO:0000256" key="2">
    <source>
        <dbReference type="ARBA" id="ARBA00022603"/>
    </source>
</evidence>
<dbReference type="RefSeq" id="WP_186920327.1">
    <property type="nucleotide sequence ID" value="NZ_JACOPQ010000019.1"/>
</dbReference>
<organism evidence="9 10">
    <name type="scientific">Lawsonibacter faecis</name>
    <dbReference type="NCBI Taxonomy" id="2763052"/>
    <lineage>
        <taxon>Bacteria</taxon>
        <taxon>Bacillati</taxon>
        <taxon>Bacillota</taxon>
        <taxon>Clostridia</taxon>
        <taxon>Eubacteriales</taxon>
        <taxon>Oscillospiraceae</taxon>
        <taxon>Lawsonibacter</taxon>
    </lineage>
</organism>
<dbReference type="AlphaFoldDB" id="A0A8J6JQZ7"/>
<dbReference type="InterPro" id="IPR003043">
    <property type="entry name" value="Uropor_MeTrfase_CS"/>
</dbReference>
<dbReference type="GO" id="GO:0004852">
    <property type="term" value="F:uroporphyrinogen-III synthase activity"/>
    <property type="evidence" value="ECO:0007669"/>
    <property type="project" value="InterPro"/>
</dbReference>
<feature type="domain" description="Tetrapyrrole biosynthesis uroporphyrinogen III synthase" evidence="8">
    <location>
        <begin position="267"/>
        <end position="490"/>
    </location>
</feature>
<keyword evidence="2 6" id="KW-0489">Methyltransferase</keyword>
<keyword evidence="10" id="KW-1185">Reference proteome</keyword>
<dbReference type="PANTHER" id="PTHR45790:SF3">
    <property type="entry name" value="S-ADENOSYL-L-METHIONINE-DEPENDENT UROPORPHYRINOGEN III METHYLTRANSFERASE, CHLOROPLASTIC"/>
    <property type="match status" value="1"/>
</dbReference>
<dbReference type="FunFam" id="3.40.1010.10:FF:000001">
    <property type="entry name" value="Siroheme synthase"/>
    <property type="match status" value="1"/>
</dbReference>
<dbReference type="CDD" id="cd11642">
    <property type="entry name" value="SUMT"/>
    <property type="match status" value="1"/>
</dbReference>
<protein>
    <recommendedName>
        <fullName evidence="1">uroporphyrinogen-III C-methyltransferase</fullName>
        <ecNumber evidence="1">2.1.1.107</ecNumber>
    </recommendedName>
</protein>
<dbReference type="InterPro" id="IPR035996">
    <property type="entry name" value="4pyrrol_Methylase_sf"/>
</dbReference>
<dbReference type="InterPro" id="IPR000878">
    <property type="entry name" value="4pyrrol_Mease"/>
</dbReference>
<dbReference type="Pfam" id="PF02602">
    <property type="entry name" value="HEM4"/>
    <property type="match status" value="1"/>
</dbReference>
<dbReference type="InterPro" id="IPR003754">
    <property type="entry name" value="4pyrrol_synth_uPrphyn_synth"/>
</dbReference>
<evidence type="ECO:0000259" key="8">
    <source>
        <dbReference type="Pfam" id="PF02602"/>
    </source>
</evidence>
<evidence type="ECO:0000313" key="10">
    <source>
        <dbReference type="Proteomes" id="UP000607645"/>
    </source>
</evidence>
<dbReference type="EC" id="2.1.1.107" evidence="1"/>
<dbReference type="GO" id="GO:0019354">
    <property type="term" value="P:siroheme biosynthetic process"/>
    <property type="evidence" value="ECO:0007669"/>
    <property type="project" value="InterPro"/>
</dbReference>
<dbReference type="SUPFAM" id="SSF53790">
    <property type="entry name" value="Tetrapyrrole methylase"/>
    <property type="match status" value="1"/>
</dbReference>
<dbReference type="Gene3D" id="3.30.950.10">
    <property type="entry name" value="Methyltransferase, Cobalt-precorrin-4 Transmethylase, Domain 2"/>
    <property type="match status" value="1"/>
</dbReference>
<proteinExistence type="inferred from homology"/>
<dbReference type="GO" id="GO:0004851">
    <property type="term" value="F:uroporphyrin-III C-methyltransferase activity"/>
    <property type="evidence" value="ECO:0007669"/>
    <property type="project" value="UniProtKB-EC"/>
</dbReference>
<evidence type="ECO:0000259" key="7">
    <source>
        <dbReference type="Pfam" id="PF00590"/>
    </source>
</evidence>
<evidence type="ECO:0000256" key="3">
    <source>
        <dbReference type="ARBA" id="ARBA00022679"/>
    </source>
</evidence>
<dbReference type="FunFam" id="3.30.950.10:FF:000001">
    <property type="entry name" value="Siroheme synthase"/>
    <property type="match status" value="1"/>
</dbReference>
<evidence type="ECO:0000256" key="5">
    <source>
        <dbReference type="ARBA" id="ARBA00023244"/>
    </source>
</evidence>
<dbReference type="InterPro" id="IPR006366">
    <property type="entry name" value="CobA/CysG_C"/>
</dbReference>
<dbReference type="GO" id="GO:0032259">
    <property type="term" value="P:methylation"/>
    <property type="evidence" value="ECO:0007669"/>
    <property type="project" value="UniProtKB-KW"/>
</dbReference>
<accession>A0A8J6JQZ7</accession>
<dbReference type="PANTHER" id="PTHR45790">
    <property type="entry name" value="SIROHEME SYNTHASE-RELATED"/>
    <property type="match status" value="1"/>
</dbReference>